<dbReference type="InterPro" id="IPR044925">
    <property type="entry name" value="His-Me_finger_sf"/>
</dbReference>
<evidence type="ECO:0000313" key="3">
    <source>
        <dbReference type="Proteomes" id="UP000239458"/>
    </source>
</evidence>
<dbReference type="Pfam" id="PF07463">
    <property type="entry name" value="NUMOD4"/>
    <property type="match status" value="1"/>
</dbReference>
<proteinExistence type="predicted"/>
<name>A0A2S9DQ04_PSECE</name>
<dbReference type="InterPro" id="IPR010902">
    <property type="entry name" value="NUMOD4"/>
</dbReference>
<comment type="caution">
    <text evidence="2">The sequence shown here is derived from an EMBL/GenBank/DDBJ whole genome shotgun (WGS) entry which is preliminary data.</text>
</comment>
<sequence length="185" mass="20551">MGWAMREIPVPVGVSLDAIEWRLCHASGDYEVSEYGHVRRRTPGRRTFPGKILSFCWHHAGYPRFKLTINGKHAHFEAHRLVAMAFLESPSIGRSEVAHCDGDPANTHYTNLCWKTHAENESDKIGHGTVPVGAKNGGAKLNDDLVLEIRARRTAGASLTAIGREFGVAFQTISKIVNRKSWSHI</sequence>
<feature type="domain" description="NUMOD4" evidence="1">
    <location>
        <begin position="28"/>
        <end position="68"/>
    </location>
</feature>
<organism evidence="2 3">
    <name type="scientific">Pseudomonas cedrina</name>
    <dbReference type="NCBI Taxonomy" id="651740"/>
    <lineage>
        <taxon>Bacteria</taxon>
        <taxon>Pseudomonadati</taxon>
        <taxon>Pseudomonadota</taxon>
        <taxon>Gammaproteobacteria</taxon>
        <taxon>Pseudomonadales</taxon>
        <taxon>Pseudomonadaceae</taxon>
        <taxon>Pseudomonas</taxon>
    </lineage>
</organism>
<accession>A0A2S9DQ04</accession>
<dbReference type="SUPFAM" id="SSF54060">
    <property type="entry name" value="His-Me finger endonucleases"/>
    <property type="match status" value="1"/>
</dbReference>
<protein>
    <recommendedName>
        <fullName evidence="1">NUMOD4 domain-containing protein</fullName>
    </recommendedName>
</protein>
<dbReference type="EMBL" id="PCQE01000020">
    <property type="protein sequence ID" value="PRC03910.1"/>
    <property type="molecule type" value="Genomic_DNA"/>
</dbReference>
<evidence type="ECO:0000313" key="2">
    <source>
        <dbReference type="EMBL" id="PRC03910.1"/>
    </source>
</evidence>
<dbReference type="AlphaFoldDB" id="A0A2S9DQ04"/>
<dbReference type="GO" id="GO:0016788">
    <property type="term" value="F:hydrolase activity, acting on ester bonds"/>
    <property type="evidence" value="ECO:0007669"/>
    <property type="project" value="InterPro"/>
</dbReference>
<dbReference type="Proteomes" id="UP000239458">
    <property type="component" value="Unassembled WGS sequence"/>
</dbReference>
<evidence type="ECO:0000259" key="1">
    <source>
        <dbReference type="Pfam" id="PF07463"/>
    </source>
</evidence>
<dbReference type="Gene3D" id="3.90.75.20">
    <property type="match status" value="1"/>
</dbReference>
<reference evidence="2 3" key="1">
    <citation type="submission" date="2017-09" db="EMBL/GenBank/DDBJ databases">
        <title>Genomic, metabolic, and phenotypic characteristics of bacterial isolates from the natural microbiome of the model nematode Caenorhabditis elegans.</title>
        <authorList>
            <person name="Zimmermann J."/>
            <person name="Obeng N."/>
            <person name="Yang W."/>
            <person name="Obeng O."/>
            <person name="Kissoyan K."/>
            <person name="Pees B."/>
            <person name="Dirksen P."/>
            <person name="Hoppner M."/>
            <person name="Franke A."/>
            <person name="Rosenstiel P."/>
            <person name="Leippe M."/>
            <person name="Dierking K."/>
            <person name="Kaleta C."/>
            <person name="Schulenburg H."/>
        </authorList>
    </citation>
    <scope>NUCLEOTIDE SEQUENCE [LARGE SCALE GENOMIC DNA]</scope>
    <source>
        <strain evidence="2 3">MYb184</strain>
    </source>
</reference>
<gene>
    <name evidence="2" type="ORF">CQ006_13670</name>
</gene>